<reference evidence="2" key="1">
    <citation type="journal article" date="2023" name="Front. Plant Sci.">
        <title>Chromosomal-level genome assembly of Melastoma candidum provides insights into trichome evolution.</title>
        <authorList>
            <person name="Zhong Y."/>
            <person name="Wu W."/>
            <person name="Sun C."/>
            <person name="Zou P."/>
            <person name="Liu Y."/>
            <person name="Dai S."/>
            <person name="Zhou R."/>
        </authorList>
    </citation>
    <scope>NUCLEOTIDE SEQUENCE [LARGE SCALE GENOMIC DNA]</scope>
</reference>
<protein>
    <submittedName>
        <fullName evidence="1">Uncharacterized protein</fullName>
    </submittedName>
</protein>
<keyword evidence="2" id="KW-1185">Reference proteome</keyword>
<sequence>MKLESDKVFHHPGMVYPQSFSHDNIVEVVELKSGDDVTKGKNEFSETNAIRMDESWSESESTCSDHGEDCAVKNQTDREQWVPSSENAVESRDKDMRDSDVAKVIVCCKDNTCFEVKDICIDEEVNLVNKIISPSSQATELLGVKTREYPLPLSGHEDSTKSDIGEDVVCKDIRAESTSHADHEIDEKGSREDLFLSPESLTCKEKNSCASAESQGSSVMFAPVDCDDIEKSTVNNQDNTTTLADLLGGSGDTNLTTASRESRNIALTEDAPSISSSTKDRNLIGPVNQDNPTAYSVSSRRSESLVDRHDHGESSFSYAGPVSGSVTYSGPIAFSGSLSLRSDSSTTSTRSFAFPVLQNEWNSSPVRMAKGNQRHLRKHRGWRSGILCCRF</sequence>
<comment type="caution">
    <text evidence="1">The sequence shown here is derived from an EMBL/GenBank/DDBJ whole genome shotgun (WGS) entry which is preliminary data.</text>
</comment>
<proteinExistence type="predicted"/>
<accession>A0ACB9RSK7</accession>
<evidence type="ECO:0000313" key="1">
    <source>
        <dbReference type="EMBL" id="KAI4381398.1"/>
    </source>
</evidence>
<name>A0ACB9RSK7_9MYRT</name>
<gene>
    <name evidence="1" type="ORF">MLD38_007470</name>
</gene>
<dbReference type="EMBL" id="CM042882">
    <property type="protein sequence ID" value="KAI4381398.1"/>
    <property type="molecule type" value="Genomic_DNA"/>
</dbReference>
<dbReference type="Proteomes" id="UP001057402">
    <property type="component" value="Chromosome 3"/>
</dbReference>
<organism evidence="1 2">
    <name type="scientific">Melastoma candidum</name>
    <dbReference type="NCBI Taxonomy" id="119954"/>
    <lineage>
        <taxon>Eukaryota</taxon>
        <taxon>Viridiplantae</taxon>
        <taxon>Streptophyta</taxon>
        <taxon>Embryophyta</taxon>
        <taxon>Tracheophyta</taxon>
        <taxon>Spermatophyta</taxon>
        <taxon>Magnoliopsida</taxon>
        <taxon>eudicotyledons</taxon>
        <taxon>Gunneridae</taxon>
        <taxon>Pentapetalae</taxon>
        <taxon>rosids</taxon>
        <taxon>malvids</taxon>
        <taxon>Myrtales</taxon>
        <taxon>Melastomataceae</taxon>
        <taxon>Melastomatoideae</taxon>
        <taxon>Melastomateae</taxon>
        <taxon>Melastoma</taxon>
    </lineage>
</organism>
<evidence type="ECO:0000313" key="2">
    <source>
        <dbReference type="Proteomes" id="UP001057402"/>
    </source>
</evidence>